<evidence type="ECO:0000256" key="1">
    <source>
        <dbReference type="SAM" id="Phobius"/>
    </source>
</evidence>
<feature type="transmembrane region" description="Helical" evidence="1">
    <location>
        <begin position="12"/>
        <end position="29"/>
    </location>
</feature>
<evidence type="ECO:0000313" key="2">
    <source>
        <dbReference type="EMBL" id="CAB5220267.1"/>
    </source>
</evidence>
<accession>A0A6J7WRA8</accession>
<feature type="transmembrane region" description="Helical" evidence="1">
    <location>
        <begin position="35"/>
        <end position="54"/>
    </location>
</feature>
<gene>
    <name evidence="2" type="ORF">UFOVP233_33</name>
</gene>
<keyword evidence="1" id="KW-0812">Transmembrane</keyword>
<proteinExistence type="predicted"/>
<organism evidence="2">
    <name type="scientific">uncultured Caudovirales phage</name>
    <dbReference type="NCBI Taxonomy" id="2100421"/>
    <lineage>
        <taxon>Viruses</taxon>
        <taxon>Duplodnaviria</taxon>
        <taxon>Heunggongvirae</taxon>
        <taxon>Uroviricota</taxon>
        <taxon>Caudoviricetes</taxon>
        <taxon>Peduoviridae</taxon>
        <taxon>Maltschvirus</taxon>
        <taxon>Maltschvirus maltsch</taxon>
    </lineage>
</organism>
<keyword evidence="1" id="KW-1133">Transmembrane helix</keyword>
<protein>
    <submittedName>
        <fullName evidence="2">Uncharacterized protein</fullName>
    </submittedName>
</protein>
<reference evidence="2" key="1">
    <citation type="submission" date="2020-05" db="EMBL/GenBank/DDBJ databases">
        <authorList>
            <person name="Chiriac C."/>
            <person name="Salcher M."/>
            <person name="Ghai R."/>
            <person name="Kavagutti S V."/>
        </authorList>
    </citation>
    <scope>NUCLEOTIDE SEQUENCE</scope>
</reference>
<name>A0A6J7WRA8_9CAUD</name>
<sequence length="68" mass="7606">MNFFQAILKVAIYWGLFSFMGVVVISFAMDEPTGQRLVMILWLLASLIGALIAVEEEISQAKARGDRE</sequence>
<dbReference type="EMBL" id="LR798285">
    <property type="protein sequence ID" value="CAB5220267.1"/>
    <property type="molecule type" value="Genomic_DNA"/>
</dbReference>
<keyword evidence="1" id="KW-0472">Membrane</keyword>